<dbReference type="PANTHER" id="PTHR11406:SF23">
    <property type="entry name" value="PHOSPHOGLYCERATE KINASE 1, CHLOROPLASTIC-RELATED"/>
    <property type="match status" value="1"/>
</dbReference>
<evidence type="ECO:0000256" key="12">
    <source>
        <dbReference type="PIRSR" id="PIRSR000724-2"/>
    </source>
</evidence>
<feature type="binding site" evidence="10 11">
    <location>
        <begin position="30"/>
        <end position="32"/>
    </location>
    <ligand>
        <name>substrate</name>
    </ligand>
</feature>
<sequence>MGKVNKEAIMTKRTVSDLDVAGKKVIVRVDFNVPLKDGVITDDNRINGALPTIKYLVENNAKVILMSHLGKVNHKDSEKTEADKAKNDMAPVAVRLQELMPETNVKFVPVTRGSALEDAVAAMADGDIVLMQNTRYEVGESKCDDNLSQYWASLGDLFVTDAFGSVHRAHASTVGIAQHLPSALGFLVEKEVKFLTEAIYSPKRPFVAILGGAKVSDKINVIENLLDVADKVIVGGGMAYTFYKAKGYEIGSSLVEMDRIDVAKAIMEKAGDKLVLPVDTVVAKEFAPDATPVVVPSNEIPADMMGLDIGPKTIELFEKELQGAKTVVWNGPMGVFEFEAFAQGTLSICKAITELPDVLSVIGGGDSAAAAIQLGFKDKITHISTGGGASLEFMEGKELPGIAAIQDK</sequence>
<dbReference type="AlphaFoldDB" id="E7FVM3"/>
<keyword evidence="9 10" id="KW-0324">Glycolysis</keyword>
<feature type="binding site" evidence="10 12">
    <location>
        <position position="218"/>
    </location>
    <ligand>
        <name>ATP</name>
        <dbReference type="ChEBI" id="CHEBI:30616"/>
    </ligand>
</feature>
<evidence type="ECO:0000256" key="1">
    <source>
        <dbReference type="ARBA" id="ARBA00000642"/>
    </source>
</evidence>
<feature type="binding site" evidence="10 12">
    <location>
        <begin position="364"/>
        <end position="367"/>
    </location>
    <ligand>
        <name>ATP</name>
        <dbReference type="ChEBI" id="CHEBI:30616"/>
    </ligand>
</feature>
<dbReference type="STRING" id="1648.A2I91_02260"/>
<keyword evidence="7 10" id="KW-0418">Kinase</keyword>
<evidence type="ECO:0000256" key="13">
    <source>
        <dbReference type="RuleBase" id="RU000532"/>
    </source>
</evidence>
<evidence type="ECO:0000313" key="15">
    <source>
        <dbReference type="Proteomes" id="UP000003028"/>
    </source>
</evidence>
<dbReference type="FunFam" id="3.40.50.1260:FF:000005">
    <property type="entry name" value="Phosphoglycerate kinase"/>
    <property type="match status" value="1"/>
</dbReference>
<evidence type="ECO:0000256" key="10">
    <source>
        <dbReference type="HAMAP-Rule" id="MF_00145"/>
    </source>
</evidence>
<feature type="binding site" evidence="10">
    <location>
        <position position="135"/>
    </location>
    <ligand>
        <name>substrate</name>
    </ligand>
</feature>
<protein>
    <recommendedName>
        <fullName evidence="4 10">Phosphoglycerate kinase</fullName>
        <ecNumber evidence="3 10">2.7.2.3</ecNumber>
    </recommendedName>
</protein>
<evidence type="ECO:0000256" key="11">
    <source>
        <dbReference type="PIRSR" id="PIRSR000724-1"/>
    </source>
</evidence>
<feature type="binding site" evidence="11">
    <location>
        <position position="168"/>
    </location>
    <ligand>
        <name>(2R)-3-phosphoglycerate</name>
        <dbReference type="ChEBI" id="CHEBI:58272"/>
    </ligand>
</feature>
<dbReference type="GO" id="GO:0006094">
    <property type="term" value="P:gluconeogenesis"/>
    <property type="evidence" value="ECO:0007669"/>
    <property type="project" value="TreeGrafter"/>
</dbReference>
<comment type="subcellular location">
    <subcellularLocation>
        <location evidence="10">Cytoplasm</location>
    </subcellularLocation>
</comment>
<dbReference type="GO" id="GO:0005829">
    <property type="term" value="C:cytosol"/>
    <property type="evidence" value="ECO:0007669"/>
    <property type="project" value="TreeGrafter"/>
</dbReference>
<evidence type="ECO:0000256" key="2">
    <source>
        <dbReference type="ARBA" id="ARBA00004838"/>
    </source>
</evidence>
<proteinExistence type="inferred from homology"/>
<keyword evidence="15" id="KW-1185">Reference proteome</keyword>
<comment type="caution">
    <text evidence="14">The sequence shown here is derived from an EMBL/GenBank/DDBJ whole genome shotgun (WGS) entry which is preliminary data.</text>
</comment>
<dbReference type="GO" id="GO:0005524">
    <property type="term" value="F:ATP binding"/>
    <property type="evidence" value="ECO:0007669"/>
    <property type="project" value="UniProtKB-KW"/>
</dbReference>
<dbReference type="FunFam" id="3.40.50.1260:FF:000001">
    <property type="entry name" value="Phosphoglycerate kinase"/>
    <property type="match status" value="1"/>
</dbReference>
<comment type="pathway">
    <text evidence="2 10">Carbohydrate degradation; glycolysis; pyruvate from D-glyceraldehyde 3-phosphate: step 2/5.</text>
</comment>
<feature type="binding site" evidence="10 12">
    <location>
        <position position="337"/>
    </location>
    <ligand>
        <name>ATP</name>
        <dbReference type="ChEBI" id="CHEBI:30616"/>
    </ligand>
</feature>
<feature type="binding site" evidence="10">
    <location>
        <position position="45"/>
    </location>
    <ligand>
        <name>substrate</name>
    </ligand>
</feature>
<dbReference type="UniPathway" id="UPA00109">
    <property type="reaction ID" value="UER00185"/>
</dbReference>
<comment type="catalytic activity">
    <reaction evidence="1 10 13">
        <text>(2R)-3-phosphoglycerate + ATP = (2R)-3-phospho-glyceroyl phosphate + ADP</text>
        <dbReference type="Rhea" id="RHEA:14801"/>
        <dbReference type="ChEBI" id="CHEBI:30616"/>
        <dbReference type="ChEBI" id="CHEBI:57604"/>
        <dbReference type="ChEBI" id="CHEBI:58272"/>
        <dbReference type="ChEBI" id="CHEBI:456216"/>
        <dbReference type="EC" id="2.7.2.3"/>
    </reaction>
</comment>
<dbReference type="Proteomes" id="UP000003028">
    <property type="component" value="Unassembled WGS sequence"/>
</dbReference>
<feature type="binding site" evidence="11">
    <location>
        <position position="45"/>
    </location>
    <ligand>
        <name>(2R)-3-phosphoglycerate</name>
        <dbReference type="ChEBI" id="CHEBI:58272"/>
    </ligand>
</feature>
<dbReference type="PRINTS" id="PR00477">
    <property type="entry name" value="PHGLYCKINASE"/>
</dbReference>
<gene>
    <name evidence="10 14" type="primary">pgk</name>
    <name evidence="14" type="ORF">HMPREF0357_11050</name>
</gene>
<evidence type="ECO:0000256" key="4">
    <source>
        <dbReference type="ARBA" id="ARBA00016471"/>
    </source>
</evidence>
<dbReference type="GO" id="GO:0043531">
    <property type="term" value="F:ADP binding"/>
    <property type="evidence" value="ECO:0007669"/>
    <property type="project" value="TreeGrafter"/>
</dbReference>
<reference evidence="14" key="1">
    <citation type="submission" date="2011-01" db="EMBL/GenBank/DDBJ databases">
        <authorList>
            <person name="Muzny D."/>
            <person name="Qin X."/>
            <person name="Buhay C."/>
            <person name="Dugan-Rocha S."/>
            <person name="Ding Y."/>
            <person name="Chen G."/>
            <person name="Hawes A."/>
            <person name="Holder M."/>
            <person name="Jhangiani S."/>
            <person name="Johnson A."/>
            <person name="Khan Z."/>
            <person name="Li Z."/>
            <person name="Liu W."/>
            <person name="Liu X."/>
            <person name="Perez L."/>
            <person name="Shen H."/>
            <person name="Wang Q."/>
            <person name="Watt J."/>
            <person name="Xi L."/>
            <person name="Xin Y."/>
            <person name="Zhou J."/>
            <person name="Deng J."/>
            <person name="Jiang H."/>
            <person name="Liu Y."/>
            <person name="Qu J."/>
            <person name="Song X.-Z."/>
            <person name="Zhang L."/>
            <person name="Villasana D."/>
            <person name="Johnson A."/>
            <person name="Liu J."/>
            <person name="Liyanage D."/>
            <person name="Lorensuhewa L."/>
            <person name="Robinson T."/>
            <person name="Song A."/>
            <person name="Song B.-B."/>
            <person name="Dinh H."/>
            <person name="Thornton R."/>
            <person name="Coyle M."/>
            <person name="Francisco L."/>
            <person name="Jackson L."/>
            <person name="Javaid M."/>
            <person name="Korchina V."/>
            <person name="Kovar C."/>
            <person name="Mata R."/>
            <person name="Mathew T."/>
            <person name="Ngo R."/>
            <person name="Nguyen L."/>
            <person name="Nguyen N."/>
            <person name="Okwuonu G."/>
            <person name="Ongeri F."/>
            <person name="Pham C."/>
            <person name="Simmons D."/>
            <person name="Wilczek-Boney K."/>
            <person name="Hale W."/>
            <person name="Jakkamsetti A."/>
            <person name="Pham P."/>
            <person name="Ruth R."/>
            <person name="San Lucas F."/>
            <person name="Warren J."/>
            <person name="Zhang J."/>
            <person name="Zhao Z."/>
            <person name="Zhou C."/>
            <person name="Zhu D."/>
            <person name="Lee S."/>
            <person name="Bess C."/>
            <person name="Blankenburg K."/>
            <person name="Forbes L."/>
            <person name="Fu Q."/>
            <person name="Gubbala S."/>
            <person name="Hirani K."/>
            <person name="Jayaseelan J.C."/>
            <person name="Lara F."/>
            <person name="Munidasa M."/>
            <person name="Palculict T."/>
            <person name="Patil S."/>
            <person name="Pu L.-L."/>
            <person name="Saada N."/>
            <person name="Tang L."/>
            <person name="Weissenberger G."/>
            <person name="Zhu Y."/>
            <person name="Hemphill L."/>
            <person name="Shang Y."/>
            <person name="Youmans B."/>
            <person name="Ayvaz T."/>
            <person name="Ross M."/>
            <person name="Santibanez J."/>
            <person name="Aqrawi P."/>
            <person name="Gross S."/>
            <person name="Joshi V."/>
            <person name="Fowler G."/>
            <person name="Nazareth L."/>
            <person name="Reid J."/>
            <person name="Worley K."/>
            <person name="Petrosino J."/>
            <person name="Highlander S."/>
            <person name="Gibbs R."/>
        </authorList>
    </citation>
    <scope>NUCLEOTIDE SEQUENCE [LARGE SCALE GENOMIC DNA]</scope>
    <source>
        <strain evidence="14">ATCC 19414</strain>
    </source>
</reference>
<dbReference type="CDD" id="cd00318">
    <property type="entry name" value="Phosphoglycerate_kinase"/>
    <property type="match status" value="1"/>
</dbReference>
<comment type="subunit">
    <text evidence="10">Monomer.</text>
</comment>
<feature type="binding site" evidence="11">
    <location>
        <position position="135"/>
    </location>
    <ligand>
        <name>(2R)-3-phosphoglycerate</name>
        <dbReference type="ChEBI" id="CHEBI:58272"/>
    </ligand>
</feature>
<evidence type="ECO:0000256" key="9">
    <source>
        <dbReference type="ARBA" id="ARBA00023152"/>
    </source>
</evidence>
<dbReference type="PIRSF" id="PIRSF000724">
    <property type="entry name" value="Pgk"/>
    <property type="match status" value="1"/>
</dbReference>
<evidence type="ECO:0000256" key="5">
    <source>
        <dbReference type="ARBA" id="ARBA00022679"/>
    </source>
</evidence>
<dbReference type="GO" id="GO:0004618">
    <property type="term" value="F:phosphoglycerate kinase activity"/>
    <property type="evidence" value="ECO:0007669"/>
    <property type="project" value="UniProtKB-UniRule"/>
</dbReference>
<name>E7FVM3_ERYRH</name>
<dbReference type="InterPro" id="IPR001576">
    <property type="entry name" value="Phosphoglycerate_kinase"/>
</dbReference>
<dbReference type="SUPFAM" id="SSF53748">
    <property type="entry name" value="Phosphoglycerate kinase"/>
    <property type="match status" value="1"/>
</dbReference>
<dbReference type="InterPro" id="IPR015824">
    <property type="entry name" value="Phosphoglycerate_kinase_N"/>
</dbReference>
<dbReference type="InterPro" id="IPR015911">
    <property type="entry name" value="Phosphoglycerate_kinase_CS"/>
</dbReference>
<dbReference type="PROSITE" id="PS00111">
    <property type="entry name" value="PGLYCERATE_KINASE"/>
    <property type="match status" value="1"/>
</dbReference>
<dbReference type="Gene3D" id="3.40.50.1260">
    <property type="entry name" value="Phosphoglycerate kinase, N-terminal domain"/>
    <property type="match status" value="2"/>
</dbReference>
<evidence type="ECO:0000313" key="14">
    <source>
        <dbReference type="EMBL" id="EFY08943.1"/>
    </source>
</evidence>
<dbReference type="InterPro" id="IPR036043">
    <property type="entry name" value="Phosphoglycerate_kinase_sf"/>
</dbReference>
<accession>E7FVM3</accession>
<dbReference type="Pfam" id="PF00162">
    <property type="entry name" value="PGK"/>
    <property type="match status" value="1"/>
</dbReference>
<dbReference type="PANTHER" id="PTHR11406">
    <property type="entry name" value="PHOSPHOGLYCERATE KINASE"/>
    <property type="match status" value="1"/>
</dbReference>
<keyword evidence="6 10" id="KW-0547">Nucleotide-binding</keyword>
<feature type="binding site" evidence="10 11">
    <location>
        <begin position="68"/>
        <end position="71"/>
    </location>
    <ligand>
        <name>substrate</name>
    </ligand>
</feature>
<dbReference type="EMBL" id="ACLK02000002">
    <property type="protein sequence ID" value="EFY08943.1"/>
    <property type="molecule type" value="Genomic_DNA"/>
</dbReference>
<keyword evidence="10" id="KW-0963">Cytoplasm</keyword>
<keyword evidence="8 10" id="KW-0067">ATP-binding</keyword>
<evidence type="ECO:0000256" key="6">
    <source>
        <dbReference type="ARBA" id="ARBA00022741"/>
    </source>
</evidence>
<evidence type="ECO:0000256" key="3">
    <source>
        <dbReference type="ARBA" id="ARBA00013061"/>
    </source>
</evidence>
<dbReference type="HAMAP" id="MF_00145">
    <property type="entry name" value="Phosphoglyc_kinase"/>
    <property type="match status" value="1"/>
</dbReference>
<dbReference type="GO" id="GO:0006096">
    <property type="term" value="P:glycolytic process"/>
    <property type="evidence" value="ECO:0007669"/>
    <property type="project" value="UniProtKB-UniRule"/>
</dbReference>
<organism evidence="14 15">
    <name type="scientific">Erysipelothrix rhusiopathiae ATCC 19414</name>
    <dbReference type="NCBI Taxonomy" id="525280"/>
    <lineage>
        <taxon>Bacteria</taxon>
        <taxon>Bacillati</taxon>
        <taxon>Bacillota</taxon>
        <taxon>Erysipelotrichia</taxon>
        <taxon>Erysipelotrichales</taxon>
        <taxon>Erysipelotrichaceae</taxon>
        <taxon>Erysipelothrix</taxon>
    </lineage>
</organism>
<dbReference type="EC" id="2.7.2.3" evidence="3 10"/>
<evidence type="ECO:0000256" key="8">
    <source>
        <dbReference type="ARBA" id="ARBA00022840"/>
    </source>
</evidence>
<feature type="binding site" evidence="10">
    <location>
        <position position="306"/>
    </location>
    <ligand>
        <name>ATP</name>
        <dbReference type="ChEBI" id="CHEBI:30616"/>
    </ligand>
</feature>
<keyword evidence="5 10" id="KW-0808">Transferase</keyword>
<comment type="similarity">
    <text evidence="10 13">Belongs to the phosphoglycerate kinase family.</text>
</comment>
<evidence type="ECO:0000256" key="7">
    <source>
        <dbReference type="ARBA" id="ARBA00022777"/>
    </source>
</evidence>
<feature type="binding site" evidence="10">
    <location>
        <position position="168"/>
    </location>
    <ligand>
        <name>substrate</name>
    </ligand>
</feature>